<name>A0A5J5EIW4_9PEZI</name>
<protein>
    <recommendedName>
        <fullName evidence="2">DUF7223 domain-containing protein</fullName>
    </recommendedName>
</protein>
<dbReference type="AlphaFoldDB" id="A0A5J5EIW4"/>
<dbReference type="OrthoDB" id="5382170at2759"/>
<feature type="domain" description="DUF7223" evidence="2">
    <location>
        <begin position="73"/>
        <end position="329"/>
    </location>
</feature>
<evidence type="ECO:0000313" key="3">
    <source>
        <dbReference type="EMBL" id="KAA8895121.1"/>
    </source>
</evidence>
<dbReference type="EMBL" id="VXIS01000286">
    <property type="protein sequence ID" value="KAA8895121.1"/>
    <property type="molecule type" value="Genomic_DNA"/>
</dbReference>
<evidence type="ECO:0000259" key="2">
    <source>
        <dbReference type="Pfam" id="PF23865"/>
    </source>
</evidence>
<organism evidence="3 4">
    <name type="scientific">Sphaerosporella brunnea</name>
    <dbReference type="NCBI Taxonomy" id="1250544"/>
    <lineage>
        <taxon>Eukaryota</taxon>
        <taxon>Fungi</taxon>
        <taxon>Dikarya</taxon>
        <taxon>Ascomycota</taxon>
        <taxon>Pezizomycotina</taxon>
        <taxon>Pezizomycetes</taxon>
        <taxon>Pezizales</taxon>
        <taxon>Pyronemataceae</taxon>
        <taxon>Sphaerosporella</taxon>
    </lineage>
</organism>
<feature type="compositionally biased region" description="Basic and acidic residues" evidence="1">
    <location>
        <begin position="11"/>
        <end position="27"/>
    </location>
</feature>
<gene>
    <name evidence="3" type="ORF">FN846DRAFT_971049</name>
</gene>
<dbReference type="InterPro" id="IPR055647">
    <property type="entry name" value="DUF7223"/>
</dbReference>
<dbReference type="InParanoid" id="A0A5J5EIW4"/>
<comment type="caution">
    <text evidence="3">The sequence shown here is derived from an EMBL/GenBank/DDBJ whole genome shotgun (WGS) entry which is preliminary data.</text>
</comment>
<evidence type="ECO:0000256" key="1">
    <source>
        <dbReference type="SAM" id="MobiDB-lite"/>
    </source>
</evidence>
<dbReference type="Proteomes" id="UP000326924">
    <property type="component" value="Unassembled WGS sequence"/>
</dbReference>
<keyword evidence="4" id="KW-1185">Reference proteome</keyword>
<feature type="region of interest" description="Disordered" evidence="1">
    <location>
        <begin position="54"/>
        <end position="76"/>
    </location>
</feature>
<reference evidence="3 4" key="1">
    <citation type="submission" date="2019-09" db="EMBL/GenBank/DDBJ databases">
        <title>Draft genome of the ectomycorrhizal ascomycete Sphaerosporella brunnea.</title>
        <authorList>
            <consortium name="DOE Joint Genome Institute"/>
            <person name="Benucci G.M."/>
            <person name="Marozzi G."/>
            <person name="Antonielli L."/>
            <person name="Sanchez S."/>
            <person name="Marco P."/>
            <person name="Wang X."/>
            <person name="Falini L.B."/>
            <person name="Barry K."/>
            <person name="Haridas S."/>
            <person name="Lipzen A."/>
            <person name="Labutti K."/>
            <person name="Grigoriev I.V."/>
            <person name="Murat C."/>
            <person name="Martin F."/>
            <person name="Albertini E."/>
            <person name="Donnini D."/>
            <person name="Bonito G."/>
        </authorList>
    </citation>
    <scope>NUCLEOTIDE SEQUENCE [LARGE SCALE GENOMIC DNA]</scope>
    <source>
        <strain evidence="3 4">Sb_GMNB300</strain>
    </source>
</reference>
<sequence>MAARRMSVSLDHSRPERLEHELVRRDDEDGENAEATLSLTTPLPERILLYPLPVGSRNKTGGGGGDKNTAGQSQSATKTDIQVSCVDCSTSGSLLVKAAFDFDLLGTDNNTVGSLEVGKLDAASLYIELAEDFNATANLEIFAGASTSLSFQQSIFPLGPIALSPFNLGGVLSVGPLFDFEVVLDIAGPSGSVNMSYGTELVVPKGSKANLTYGANNQSFASGWDEARIHEIPFNVTALDGELSFGVNLTARPRFTFGIQMLGGAVATLDAGFEADLPKVYAKATAVTNVTSTCAPAGAGNGTYYPAAIKLETGLGLELRAVAGFEAGGQGILPALIDQTFSYPLLSKDFPGAELCYGFDEKALGTMFPITDKKPLSPNATAPAEGAHAVDSGAVKVEMGPLGMLMAVGAGVFLL</sequence>
<proteinExistence type="predicted"/>
<accession>A0A5J5EIW4</accession>
<evidence type="ECO:0000313" key="4">
    <source>
        <dbReference type="Proteomes" id="UP000326924"/>
    </source>
</evidence>
<feature type="region of interest" description="Disordered" evidence="1">
    <location>
        <begin position="1"/>
        <end position="33"/>
    </location>
</feature>
<dbReference type="Pfam" id="PF23865">
    <property type="entry name" value="DUF7223"/>
    <property type="match status" value="1"/>
</dbReference>